<dbReference type="Pfam" id="PF05138">
    <property type="entry name" value="PaaA_PaaC"/>
    <property type="match status" value="1"/>
</dbReference>
<gene>
    <name evidence="1" type="primary">paaC</name>
    <name evidence="1" type="ORF">QQ008_07130</name>
</gene>
<organism evidence="1 2">
    <name type="scientific">Splendidivirga corallicola</name>
    <dbReference type="NCBI Taxonomy" id="3051826"/>
    <lineage>
        <taxon>Bacteria</taxon>
        <taxon>Pseudomonadati</taxon>
        <taxon>Bacteroidota</taxon>
        <taxon>Cytophagia</taxon>
        <taxon>Cytophagales</taxon>
        <taxon>Splendidivirgaceae</taxon>
        <taxon>Splendidivirga</taxon>
    </lineage>
</organism>
<sequence>MNNIALKDLLYKIADDQLIIGHRNSEWTGIGPILEEDIAFSSMAQDKIGHSYAFFNVLHELGESDPDTTAFLRNAEQFHNCQFVELPIGEYDFSLVRHFLFDHSEMIRFEMLTNSSFEPISLIARKLKGEVKYHIMHANVWIKKLGTATNESIERLQKSLDEAIPFALGIFEESKYEEELANEKIFPGEIALKERWIEQISDVLKQTELQLPDLSLTEARTGGRYGRHTEYLQPLLDEMSEVIKSDPTAEW</sequence>
<dbReference type="Gene3D" id="1.20.1260.10">
    <property type="match status" value="1"/>
</dbReference>
<dbReference type="NCBIfam" id="TIGR02158">
    <property type="entry name" value="PA_CoA_Oxy3"/>
    <property type="match status" value="1"/>
</dbReference>
<keyword evidence="1" id="KW-0560">Oxidoreductase</keyword>
<comment type="caution">
    <text evidence="1">The sequence shown here is derived from an EMBL/GenBank/DDBJ whole genome shotgun (WGS) entry which is preliminary data.</text>
</comment>
<dbReference type="EMBL" id="JAUJEA010000002">
    <property type="protein sequence ID" value="MDN5201126.1"/>
    <property type="molecule type" value="Genomic_DNA"/>
</dbReference>
<dbReference type="SUPFAM" id="SSF47240">
    <property type="entry name" value="Ferritin-like"/>
    <property type="match status" value="1"/>
</dbReference>
<accession>A0ABT8KK85</accession>
<evidence type="ECO:0000313" key="1">
    <source>
        <dbReference type="EMBL" id="MDN5201126.1"/>
    </source>
</evidence>
<dbReference type="RefSeq" id="WP_346751154.1">
    <property type="nucleotide sequence ID" value="NZ_JAUJEA010000002.1"/>
</dbReference>
<dbReference type="Proteomes" id="UP001172082">
    <property type="component" value="Unassembled WGS sequence"/>
</dbReference>
<dbReference type="InterPro" id="IPR007814">
    <property type="entry name" value="PaaA_PaaC"/>
</dbReference>
<dbReference type="InterPro" id="IPR011882">
    <property type="entry name" value="PaaC"/>
</dbReference>
<dbReference type="EC" id="1.14.13.149" evidence="1"/>
<proteinExistence type="predicted"/>
<name>A0ABT8KK85_9BACT</name>
<dbReference type="PANTHER" id="PTHR30458">
    <property type="entry name" value="PHENYLACETIC ACID DEGRADATION PROTEIN PAA"/>
    <property type="match status" value="1"/>
</dbReference>
<keyword evidence="2" id="KW-1185">Reference proteome</keyword>
<evidence type="ECO:0000313" key="2">
    <source>
        <dbReference type="Proteomes" id="UP001172082"/>
    </source>
</evidence>
<dbReference type="InterPro" id="IPR009078">
    <property type="entry name" value="Ferritin-like_SF"/>
</dbReference>
<dbReference type="InterPro" id="IPR012347">
    <property type="entry name" value="Ferritin-like"/>
</dbReference>
<dbReference type="InterPro" id="IPR052703">
    <property type="entry name" value="Aromatic_CoA_ox/epox"/>
</dbReference>
<protein>
    <submittedName>
        <fullName evidence="1">1,2-phenylacetyl-CoA epoxidase subunit PaaC</fullName>
        <ecNumber evidence="1">1.14.13.149</ecNumber>
    </submittedName>
</protein>
<dbReference type="GO" id="GO:0097266">
    <property type="term" value="F:phenylacetyl-CoA 1,2-epoxidase activity"/>
    <property type="evidence" value="ECO:0007669"/>
    <property type="project" value="UniProtKB-EC"/>
</dbReference>
<reference evidence="1" key="1">
    <citation type="submission" date="2023-06" db="EMBL/GenBank/DDBJ databases">
        <title>Genomic of Parafulvivirga corallium.</title>
        <authorList>
            <person name="Wang G."/>
        </authorList>
    </citation>
    <scope>NUCLEOTIDE SEQUENCE</scope>
    <source>
        <strain evidence="1">BMA10</strain>
    </source>
</reference>
<dbReference type="PANTHER" id="PTHR30458:SF0">
    <property type="entry name" value="1,2-PHENYLACETYL-COA EPOXIDASE, SUBUNIT C"/>
    <property type="match status" value="1"/>
</dbReference>